<dbReference type="GO" id="GO:0006402">
    <property type="term" value="P:mRNA catabolic process"/>
    <property type="evidence" value="ECO:0007669"/>
    <property type="project" value="InterPro"/>
</dbReference>
<dbReference type="PANTHER" id="PTHR11252:SF0">
    <property type="entry name" value="POLYRIBONUCLEOTIDE NUCLEOTIDYLTRANSFERASE 1, MITOCHONDRIAL"/>
    <property type="match status" value="1"/>
</dbReference>
<dbReference type="GO" id="GO:0004654">
    <property type="term" value="F:polyribonucleotide nucleotidyltransferase activity"/>
    <property type="evidence" value="ECO:0007669"/>
    <property type="project" value="InterPro"/>
</dbReference>
<dbReference type="AlphaFoldDB" id="A0A382IP59"/>
<dbReference type="CDD" id="cd11364">
    <property type="entry name" value="RNase_PH_PNPase_2"/>
    <property type="match status" value="1"/>
</dbReference>
<dbReference type="NCBIfam" id="NF008805">
    <property type="entry name" value="PRK11824.1"/>
    <property type="match status" value="1"/>
</dbReference>
<dbReference type="InterPro" id="IPR027408">
    <property type="entry name" value="PNPase/RNase_PH_dom_sf"/>
</dbReference>
<reference evidence="4" key="1">
    <citation type="submission" date="2018-05" db="EMBL/GenBank/DDBJ databases">
        <authorList>
            <person name="Lanie J.A."/>
            <person name="Ng W.-L."/>
            <person name="Kazmierczak K.M."/>
            <person name="Andrzejewski T.M."/>
            <person name="Davidsen T.M."/>
            <person name="Wayne K.J."/>
            <person name="Tettelin H."/>
            <person name="Glass J.I."/>
            <person name="Rusch D."/>
            <person name="Podicherti R."/>
            <person name="Tsui H.-C.T."/>
            <person name="Winkler M.E."/>
        </authorList>
    </citation>
    <scope>NUCLEOTIDE SEQUENCE</scope>
</reference>
<dbReference type="InterPro" id="IPR001247">
    <property type="entry name" value="ExoRNase_PH_dom1"/>
</dbReference>
<protein>
    <submittedName>
        <fullName evidence="4">Uncharacterized protein</fullName>
    </submittedName>
</protein>
<dbReference type="GO" id="GO:0003723">
    <property type="term" value="F:RNA binding"/>
    <property type="evidence" value="ECO:0007669"/>
    <property type="project" value="UniProtKB-KW"/>
</dbReference>
<dbReference type="EMBL" id="UINC01068734">
    <property type="protein sequence ID" value="SVC01574.1"/>
    <property type="molecule type" value="Genomic_DNA"/>
</dbReference>
<feature type="domain" description="Exoribonuclease phosphorolytic" evidence="2">
    <location>
        <begin position="175"/>
        <end position="308"/>
    </location>
</feature>
<evidence type="ECO:0000313" key="4">
    <source>
        <dbReference type="EMBL" id="SVC01574.1"/>
    </source>
</evidence>
<proteinExistence type="predicted"/>
<dbReference type="SUPFAM" id="SSF55666">
    <property type="entry name" value="Ribonuclease PH domain 2-like"/>
    <property type="match status" value="1"/>
</dbReference>
<dbReference type="Gene3D" id="3.30.230.70">
    <property type="entry name" value="GHMP Kinase, N-terminal domain"/>
    <property type="match status" value="2"/>
</dbReference>
<evidence type="ECO:0000256" key="1">
    <source>
        <dbReference type="ARBA" id="ARBA00022884"/>
    </source>
</evidence>
<dbReference type="Pfam" id="PF01138">
    <property type="entry name" value="RNase_PH"/>
    <property type="match status" value="1"/>
</dbReference>
<dbReference type="GO" id="GO:0000175">
    <property type="term" value="F:3'-5'-RNA exonuclease activity"/>
    <property type="evidence" value="ECO:0007669"/>
    <property type="project" value="TreeGrafter"/>
</dbReference>
<keyword evidence="1" id="KW-0694">RNA-binding</keyword>
<dbReference type="InterPro" id="IPR036345">
    <property type="entry name" value="ExoRNase_PH_dom2_sf"/>
</dbReference>
<dbReference type="InterPro" id="IPR020568">
    <property type="entry name" value="Ribosomal_Su5_D2-typ_SF"/>
</dbReference>
<dbReference type="SUPFAM" id="SSF54211">
    <property type="entry name" value="Ribosomal protein S5 domain 2-like"/>
    <property type="match status" value="1"/>
</dbReference>
<sequence length="356" mass="38173">GPIAATRIGYIDGEFVINPTYAQIEESLLDLVVAGSTDGVSMMEAGAKEVDEDVVFEAIQLAQSVNLEIISLQQDFADEIGTPKSDFVPKGHDPEAVKQAREILGDRIYTAMSDAEDQEDMRNRLKVLEDELEESLSEEFDSSVSAGAFEELLDEQFRVRILKDGVRPDGRGLREIRSLSAEVSILPRTHGTGLFNRGETQILGVTTLGSSGDAQKLDNLSPEVSKNFMLHYNFPPYSVGEARRVGSPGRREIGHGALAERALSAVLPSQEDFPYTIRIVCEALSSNGSTSMGSVCAGTLALMDAGVPITSPVAGISVGLITGEDGEYVTLTDIQGLEDHVGDMDFKVAGTSEGVT</sequence>
<feature type="domain" description="Exoribonuclease phosphorolytic" evidence="3">
    <location>
        <begin position="1"/>
        <end position="64"/>
    </location>
</feature>
<dbReference type="PANTHER" id="PTHR11252">
    <property type="entry name" value="POLYRIBONUCLEOTIDE NUCLEOTIDYLTRANSFERASE"/>
    <property type="match status" value="1"/>
</dbReference>
<dbReference type="Pfam" id="PF03725">
    <property type="entry name" value="RNase_PH_C"/>
    <property type="match status" value="1"/>
</dbReference>
<gene>
    <name evidence="4" type="ORF">METZ01_LOCUS254428</name>
</gene>
<dbReference type="InterPro" id="IPR012162">
    <property type="entry name" value="PNPase"/>
</dbReference>
<name>A0A382IP59_9ZZZZ</name>
<dbReference type="InterPro" id="IPR015847">
    <property type="entry name" value="ExoRNase_PH_dom2"/>
</dbReference>
<evidence type="ECO:0000259" key="3">
    <source>
        <dbReference type="Pfam" id="PF03725"/>
    </source>
</evidence>
<feature type="non-terminal residue" evidence="4">
    <location>
        <position position="1"/>
    </location>
</feature>
<evidence type="ECO:0000259" key="2">
    <source>
        <dbReference type="Pfam" id="PF01138"/>
    </source>
</evidence>
<organism evidence="4">
    <name type="scientific">marine metagenome</name>
    <dbReference type="NCBI Taxonomy" id="408172"/>
    <lineage>
        <taxon>unclassified sequences</taxon>
        <taxon>metagenomes</taxon>
        <taxon>ecological metagenomes</taxon>
    </lineage>
</organism>
<accession>A0A382IP59</accession>
<dbReference type="GO" id="GO:0005829">
    <property type="term" value="C:cytosol"/>
    <property type="evidence" value="ECO:0007669"/>
    <property type="project" value="TreeGrafter"/>
</dbReference>
<feature type="non-terminal residue" evidence="4">
    <location>
        <position position="356"/>
    </location>
</feature>